<reference evidence="3 4" key="1">
    <citation type="submission" date="2018-10" db="EMBL/GenBank/DDBJ databases">
        <title>Natrarchaeobius chitinivorans gen. nov., sp. nov., and Natrarchaeobius haloalkaliphilus sp. nov., alkaliphilic, chitin-utilizing haloarchaea from hypersaline alkaline lakes.</title>
        <authorList>
            <person name="Sorokin D.Y."/>
            <person name="Elcheninov A.G."/>
            <person name="Kostrikina N.A."/>
            <person name="Bale N.J."/>
            <person name="Sinninghe Damste J.S."/>
            <person name="Khijniak T.V."/>
            <person name="Kublanov I.V."/>
            <person name="Toshchakov S.V."/>
        </authorList>
    </citation>
    <scope>NUCLEOTIDE SEQUENCE [LARGE SCALE GENOMIC DNA]</scope>
    <source>
        <strain evidence="3 4">AArcht7</strain>
    </source>
</reference>
<proteinExistence type="predicted"/>
<dbReference type="GO" id="GO:0016020">
    <property type="term" value="C:membrane"/>
    <property type="evidence" value="ECO:0007669"/>
    <property type="project" value="InterPro"/>
</dbReference>
<comment type="caution">
    <text evidence="3">The sequence shown here is derived from an EMBL/GenBank/DDBJ whole genome shotgun (WGS) entry which is preliminary data.</text>
</comment>
<feature type="domain" description="EamA" evidence="2">
    <location>
        <begin position="5"/>
        <end position="139"/>
    </location>
</feature>
<dbReference type="OrthoDB" id="330924at2157"/>
<evidence type="ECO:0000259" key="2">
    <source>
        <dbReference type="Pfam" id="PF00892"/>
    </source>
</evidence>
<keyword evidence="1" id="KW-1133">Transmembrane helix</keyword>
<dbReference type="InterPro" id="IPR037185">
    <property type="entry name" value="EmrE-like"/>
</dbReference>
<sequence>MVDVLGVTFALIAALSLGVTSIFVRLGSRSGKSNEIVIATFVANLAIVVPITLYVYYPNFGLTPRAIVAFALAGTVGTFFGRALFYRSIEIIGASRTEPVKATQPLHAALVAAVVLGEALTARNLFGIVLLIVGLALVSREIVNDDSGPTSVSPAMLILPLGAAFFFGIEPTFAKIGFDEGTPVLVALVVKTVAGLTAMLLYLRMRNSLPSFSLRSTERSVLKWYVLAGISNTIFLTSYYAALEIAPVILVVPLVQTSPLVVVVLSLAFLSHLERVTPRLIAAATIIVAGATIVTLTT</sequence>
<feature type="transmembrane region" description="Helical" evidence="1">
    <location>
        <begin position="155"/>
        <end position="178"/>
    </location>
</feature>
<dbReference type="PANTHER" id="PTHR22911:SF137">
    <property type="entry name" value="SOLUTE CARRIER FAMILY 35 MEMBER G2-RELATED"/>
    <property type="match status" value="1"/>
</dbReference>
<feature type="transmembrane region" description="Helical" evidence="1">
    <location>
        <begin position="184"/>
        <end position="203"/>
    </location>
</feature>
<organism evidence="3 4">
    <name type="scientific">Natrarchaeobius chitinivorans</name>
    <dbReference type="NCBI Taxonomy" id="1679083"/>
    <lineage>
        <taxon>Archaea</taxon>
        <taxon>Methanobacteriati</taxon>
        <taxon>Methanobacteriota</taxon>
        <taxon>Stenosarchaea group</taxon>
        <taxon>Halobacteria</taxon>
        <taxon>Halobacteriales</taxon>
        <taxon>Natrialbaceae</taxon>
        <taxon>Natrarchaeobius</taxon>
    </lineage>
</organism>
<feature type="transmembrane region" description="Helical" evidence="1">
    <location>
        <begin position="224"/>
        <end position="242"/>
    </location>
</feature>
<feature type="transmembrane region" description="Helical" evidence="1">
    <location>
        <begin position="102"/>
        <end position="119"/>
    </location>
</feature>
<feature type="transmembrane region" description="Helical" evidence="1">
    <location>
        <begin position="248"/>
        <end position="268"/>
    </location>
</feature>
<evidence type="ECO:0000313" key="3">
    <source>
        <dbReference type="EMBL" id="RQH02345.1"/>
    </source>
</evidence>
<accession>A0A3N6MLK1</accession>
<protein>
    <submittedName>
        <fullName evidence="3">DMT family transporter</fullName>
    </submittedName>
</protein>
<name>A0A3N6MLK1_NATCH</name>
<dbReference type="InterPro" id="IPR000620">
    <property type="entry name" value="EamA_dom"/>
</dbReference>
<dbReference type="Pfam" id="PF00892">
    <property type="entry name" value="EamA"/>
    <property type="match status" value="2"/>
</dbReference>
<dbReference type="AlphaFoldDB" id="A0A3N6MLK1"/>
<dbReference type="EMBL" id="REFZ01000002">
    <property type="protein sequence ID" value="RQH02345.1"/>
    <property type="molecule type" value="Genomic_DNA"/>
</dbReference>
<feature type="transmembrane region" description="Helical" evidence="1">
    <location>
        <begin position="280"/>
        <end position="297"/>
    </location>
</feature>
<dbReference type="SUPFAM" id="SSF103481">
    <property type="entry name" value="Multidrug resistance efflux transporter EmrE"/>
    <property type="match status" value="2"/>
</dbReference>
<evidence type="ECO:0000256" key="1">
    <source>
        <dbReference type="SAM" id="Phobius"/>
    </source>
</evidence>
<gene>
    <name evidence="3" type="ORF">EA472_03320</name>
</gene>
<keyword evidence="4" id="KW-1185">Reference proteome</keyword>
<keyword evidence="1" id="KW-0812">Transmembrane</keyword>
<feature type="transmembrane region" description="Helical" evidence="1">
    <location>
        <begin position="36"/>
        <end position="56"/>
    </location>
</feature>
<evidence type="ECO:0000313" key="4">
    <source>
        <dbReference type="Proteomes" id="UP000281431"/>
    </source>
</evidence>
<keyword evidence="1" id="KW-0472">Membrane</keyword>
<dbReference type="PANTHER" id="PTHR22911">
    <property type="entry name" value="ACYL-MALONYL CONDENSING ENZYME-RELATED"/>
    <property type="match status" value="1"/>
</dbReference>
<feature type="domain" description="EamA" evidence="2">
    <location>
        <begin position="157"/>
        <end position="295"/>
    </location>
</feature>
<feature type="transmembrane region" description="Helical" evidence="1">
    <location>
        <begin position="62"/>
        <end position="81"/>
    </location>
</feature>
<feature type="transmembrane region" description="Helical" evidence="1">
    <location>
        <begin position="6"/>
        <end position="24"/>
    </location>
</feature>
<dbReference type="Proteomes" id="UP000281431">
    <property type="component" value="Unassembled WGS sequence"/>
</dbReference>